<name>A0A7K0G210_9SPHI</name>
<dbReference type="AlphaFoldDB" id="A0A7K0G210"/>
<protein>
    <recommendedName>
        <fullName evidence="4">DoxX family membrane protein</fullName>
    </recommendedName>
</protein>
<evidence type="ECO:0008006" key="4">
    <source>
        <dbReference type="Google" id="ProtNLM"/>
    </source>
</evidence>
<dbReference type="EMBL" id="WKKH01000032">
    <property type="protein sequence ID" value="MRX77825.1"/>
    <property type="molecule type" value="Genomic_DNA"/>
</dbReference>
<dbReference type="Proteomes" id="UP000487757">
    <property type="component" value="Unassembled WGS sequence"/>
</dbReference>
<dbReference type="RefSeq" id="WP_154282238.1">
    <property type="nucleotide sequence ID" value="NZ_JBHUJQ010000001.1"/>
</dbReference>
<comment type="caution">
    <text evidence="2">The sequence shown here is derived from an EMBL/GenBank/DDBJ whole genome shotgun (WGS) entry which is preliminary data.</text>
</comment>
<feature type="transmembrane region" description="Helical" evidence="1">
    <location>
        <begin position="67"/>
        <end position="84"/>
    </location>
</feature>
<evidence type="ECO:0000313" key="2">
    <source>
        <dbReference type="EMBL" id="MRX77825.1"/>
    </source>
</evidence>
<feature type="transmembrane region" description="Helical" evidence="1">
    <location>
        <begin position="91"/>
        <end position="109"/>
    </location>
</feature>
<accession>A0A7K0G210</accession>
<keyword evidence="3" id="KW-1185">Reference proteome</keyword>
<feature type="transmembrane region" description="Helical" evidence="1">
    <location>
        <begin position="21"/>
        <end position="41"/>
    </location>
</feature>
<evidence type="ECO:0000313" key="3">
    <source>
        <dbReference type="Proteomes" id="UP000487757"/>
    </source>
</evidence>
<sequence length="172" mass="19176">MLVKLKRFVIKAIEWKSRNGMTILRFSLGIIFIWFGILKFFPNVSVAEDIAGRTIRKITFGMVTKQYSMPFLALWECTIGIGLITGKKMVYILFILYLQMIGTFLPLVLFSGECWTSVSFAPTLLGQYIIKNVVLVSSAIVIGATANGGALISNPLVAIRALKLQSIEHKKN</sequence>
<keyword evidence="1" id="KW-0812">Transmembrane</keyword>
<keyword evidence="1" id="KW-1133">Transmembrane helix</keyword>
<keyword evidence="1" id="KW-0472">Membrane</keyword>
<evidence type="ECO:0000256" key="1">
    <source>
        <dbReference type="SAM" id="Phobius"/>
    </source>
</evidence>
<proteinExistence type="predicted"/>
<dbReference type="OrthoDB" id="265224at2"/>
<reference evidence="2 3" key="1">
    <citation type="submission" date="2019-11" db="EMBL/GenBank/DDBJ databases">
        <title>Pedobacter petrophilus genome.</title>
        <authorList>
            <person name="Feldbauer M.J."/>
            <person name="Newman J.D."/>
        </authorList>
    </citation>
    <scope>NUCLEOTIDE SEQUENCE [LARGE SCALE GENOMIC DNA]</scope>
    <source>
        <strain evidence="2 3">LMG 29686</strain>
    </source>
</reference>
<organism evidence="2 3">
    <name type="scientific">Pedobacter petrophilus</name>
    <dbReference type="NCBI Taxonomy" id="1908241"/>
    <lineage>
        <taxon>Bacteria</taxon>
        <taxon>Pseudomonadati</taxon>
        <taxon>Bacteroidota</taxon>
        <taxon>Sphingobacteriia</taxon>
        <taxon>Sphingobacteriales</taxon>
        <taxon>Sphingobacteriaceae</taxon>
        <taxon>Pedobacter</taxon>
    </lineage>
</organism>
<gene>
    <name evidence="2" type="ORF">GJU39_17215</name>
</gene>
<feature type="transmembrane region" description="Helical" evidence="1">
    <location>
        <begin position="129"/>
        <end position="152"/>
    </location>
</feature>